<feature type="signal peptide" evidence="1">
    <location>
        <begin position="1"/>
        <end position="19"/>
    </location>
</feature>
<feature type="non-terminal residue" evidence="2">
    <location>
        <position position="1"/>
    </location>
</feature>
<dbReference type="EMBL" id="HACA01009010">
    <property type="protein sequence ID" value="CDW26371.1"/>
    <property type="molecule type" value="Transcribed_RNA"/>
</dbReference>
<evidence type="ECO:0000313" key="2">
    <source>
        <dbReference type="EMBL" id="CDW26371.1"/>
    </source>
</evidence>
<accession>A0A0K2TLS4</accession>
<protein>
    <submittedName>
        <fullName evidence="2">Uncharacterized protein</fullName>
    </submittedName>
</protein>
<proteinExistence type="predicted"/>
<sequence>FKSMFVNLCINVSLNMILCSDVNYSNTEIVFCTHLVPTTKIK</sequence>
<dbReference type="AlphaFoldDB" id="A0A0K2TLS4"/>
<organism evidence="2">
    <name type="scientific">Lepeophtheirus salmonis</name>
    <name type="common">Salmon louse</name>
    <name type="synonym">Caligus salmonis</name>
    <dbReference type="NCBI Taxonomy" id="72036"/>
    <lineage>
        <taxon>Eukaryota</taxon>
        <taxon>Metazoa</taxon>
        <taxon>Ecdysozoa</taxon>
        <taxon>Arthropoda</taxon>
        <taxon>Crustacea</taxon>
        <taxon>Multicrustacea</taxon>
        <taxon>Hexanauplia</taxon>
        <taxon>Copepoda</taxon>
        <taxon>Siphonostomatoida</taxon>
        <taxon>Caligidae</taxon>
        <taxon>Lepeophtheirus</taxon>
    </lineage>
</organism>
<keyword evidence="1" id="KW-0732">Signal</keyword>
<feature type="chain" id="PRO_5005487878" evidence="1">
    <location>
        <begin position="20"/>
        <end position="42"/>
    </location>
</feature>
<reference evidence="2" key="1">
    <citation type="submission" date="2014-05" db="EMBL/GenBank/DDBJ databases">
        <authorList>
            <person name="Chronopoulou M."/>
        </authorList>
    </citation>
    <scope>NUCLEOTIDE SEQUENCE</scope>
    <source>
        <tissue evidence="2">Whole organism</tissue>
    </source>
</reference>
<name>A0A0K2TLS4_LEPSM</name>
<evidence type="ECO:0000256" key="1">
    <source>
        <dbReference type="SAM" id="SignalP"/>
    </source>
</evidence>